<dbReference type="EMBL" id="KM190144">
    <property type="protein sequence ID" value="AII27576.1"/>
    <property type="molecule type" value="Genomic_DNA"/>
</dbReference>
<sequence length="116" mass="13885">MIQFYIIIAALAIYSGLHKRIFRLILWFYYEYRIRMVYHYIEYSFHGERYHTRRSGPLNDLEGNGLICEVKKRGGKILYHKEGTFDYIDEVINFRQQAVKDHASKIINGSYKRKAG</sequence>
<keyword evidence="1" id="KW-0472">Membrane</keyword>
<feature type="transmembrane region" description="Helical" evidence="1">
    <location>
        <begin position="6"/>
        <end position="30"/>
    </location>
</feature>
<dbReference type="GeneID" id="22475374"/>
<keyword evidence="1" id="KW-1133">Transmembrane helix</keyword>
<proteinExistence type="predicted"/>
<dbReference type="KEGG" id="vg:22475374"/>
<evidence type="ECO:0000313" key="3">
    <source>
        <dbReference type="Proteomes" id="UP000028961"/>
    </source>
</evidence>
<keyword evidence="1" id="KW-0812">Transmembrane</keyword>
<evidence type="ECO:0000313" key="2">
    <source>
        <dbReference type="EMBL" id="AII27576.1"/>
    </source>
</evidence>
<accession>A0A076G5P8</accession>
<dbReference type="OrthoDB" id="15752at10239"/>
<evidence type="ECO:0000256" key="1">
    <source>
        <dbReference type="SAM" id="Phobius"/>
    </source>
</evidence>
<dbReference type="Proteomes" id="UP000028961">
    <property type="component" value="Segment"/>
</dbReference>
<reference evidence="2 3" key="1">
    <citation type="journal article" date="2015" name="Genome Announc.">
        <title>Genomic Analysis of Broad-Host-Range Enterobacteriophage Av-05.</title>
        <authorList>
            <person name="Amarillas L."/>
            <person name="Lopez-Cuevas O."/>
            <person name="Leon-Felix J."/>
            <person name="Castro-Del Campo N."/>
            <person name="Gerba C.P."/>
            <person name="Chaidez C."/>
        </authorList>
    </citation>
    <scope>NUCLEOTIDE SEQUENCE [LARGE SCALE GENOMIC DNA]</scope>
</reference>
<gene>
    <name evidence="2" type="ORF">Av05_0033</name>
</gene>
<keyword evidence="3" id="KW-1185">Reference proteome</keyword>
<protein>
    <submittedName>
        <fullName evidence="2">Uncharacterized protein</fullName>
    </submittedName>
</protein>
<organism evidence="2 3">
    <name type="scientific">Escherichia phage Av-05</name>
    <dbReference type="NCBI Taxonomy" id="1527519"/>
    <lineage>
        <taxon>Viruses</taxon>
        <taxon>Duplodnaviria</taxon>
        <taxon>Heunggongvirae</taxon>
        <taxon>Uroviricota</taxon>
        <taxon>Caudoviricetes</taxon>
        <taxon>Vequintavirinae</taxon>
        <taxon>Avunavirus</taxon>
        <taxon>Avunavirus Av05</taxon>
    </lineage>
</organism>
<name>A0A076G5P8_9CAUD</name>
<dbReference type="RefSeq" id="YP_009111107.1">
    <property type="nucleotide sequence ID" value="NC_025830.1"/>
</dbReference>